<name>A0A1M7JIP0_9RHOB</name>
<dbReference type="InterPro" id="IPR006311">
    <property type="entry name" value="TAT_signal"/>
</dbReference>
<evidence type="ECO:0000256" key="1">
    <source>
        <dbReference type="SAM" id="SignalP"/>
    </source>
</evidence>
<dbReference type="PROSITE" id="PS51318">
    <property type="entry name" value="TAT"/>
    <property type="match status" value="1"/>
</dbReference>
<feature type="signal peptide" evidence="1">
    <location>
        <begin position="1"/>
        <end position="26"/>
    </location>
</feature>
<sequence>MFTRRSFMQGSAALLGALSAAGAAVATPAAAPITIDSAETPFFGPGPRRLRLAGSQLDRFLQLRALLADPAALRLELHLDAAAEVLLDTALNAQGRAVLHRTRRGAIERLTIQSS</sequence>
<dbReference type="RefSeq" id="WP_073068317.1">
    <property type="nucleotide sequence ID" value="NZ_FRCK01000012.1"/>
</dbReference>
<protein>
    <recommendedName>
        <fullName evidence="4">Tat (Twin-arginine translocation) pathway signal sequence</fullName>
    </recommendedName>
</protein>
<reference evidence="3" key="1">
    <citation type="submission" date="2016-11" db="EMBL/GenBank/DDBJ databases">
        <authorList>
            <person name="Varghese N."/>
            <person name="Submissions S."/>
        </authorList>
    </citation>
    <scope>NUCLEOTIDE SEQUENCE [LARGE SCALE GENOMIC DNA]</scope>
    <source>
        <strain evidence="3">DSM 6637</strain>
    </source>
</reference>
<evidence type="ECO:0008006" key="4">
    <source>
        <dbReference type="Google" id="ProtNLM"/>
    </source>
</evidence>
<organism evidence="2 3">
    <name type="scientific">Paracoccus solventivorans</name>
    <dbReference type="NCBI Taxonomy" id="53463"/>
    <lineage>
        <taxon>Bacteria</taxon>
        <taxon>Pseudomonadati</taxon>
        <taxon>Pseudomonadota</taxon>
        <taxon>Alphaproteobacteria</taxon>
        <taxon>Rhodobacterales</taxon>
        <taxon>Paracoccaceae</taxon>
        <taxon>Paracoccus</taxon>
    </lineage>
</organism>
<proteinExistence type="predicted"/>
<dbReference type="Proteomes" id="UP000184444">
    <property type="component" value="Unassembled WGS sequence"/>
</dbReference>
<gene>
    <name evidence="2" type="ORF">SAMN05444389_11221</name>
</gene>
<accession>A0A1M7JIP0</accession>
<dbReference type="EMBL" id="FRCK01000012">
    <property type="protein sequence ID" value="SHM52643.1"/>
    <property type="molecule type" value="Genomic_DNA"/>
</dbReference>
<dbReference type="OrthoDB" id="9953856at2"/>
<dbReference type="STRING" id="53463.SAMN05444389_11221"/>
<keyword evidence="1" id="KW-0732">Signal</keyword>
<evidence type="ECO:0000313" key="3">
    <source>
        <dbReference type="Proteomes" id="UP000184444"/>
    </source>
</evidence>
<dbReference type="AlphaFoldDB" id="A0A1M7JIP0"/>
<feature type="chain" id="PRO_5012952182" description="Tat (Twin-arginine translocation) pathway signal sequence" evidence="1">
    <location>
        <begin position="27"/>
        <end position="115"/>
    </location>
</feature>
<keyword evidence="3" id="KW-1185">Reference proteome</keyword>
<evidence type="ECO:0000313" key="2">
    <source>
        <dbReference type="EMBL" id="SHM52643.1"/>
    </source>
</evidence>